<evidence type="ECO:0000313" key="6">
    <source>
        <dbReference type="EMBL" id="EFH85396.1"/>
    </source>
</evidence>
<keyword evidence="4 5" id="KW-0472">Membrane</keyword>
<dbReference type="AlphaFoldDB" id="D6TVJ3"/>
<organism evidence="6 7">
    <name type="scientific">Ktedonobacter racemifer DSM 44963</name>
    <dbReference type="NCBI Taxonomy" id="485913"/>
    <lineage>
        <taxon>Bacteria</taxon>
        <taxon>Bacillati</taxon>
        <taxon>Chloroflexota</taxon>
        <taxon>Ktedonobacteria</taxon>
        <taxon>Ktedonobacterales</taxon>
        <taxon>Ktedonobacteraceae</taxon>
        <taxon>Ktedonobacter</taxon>
    </lineage>
</organism>
<evidence type="ECO:0000313" key="7">
    <source>
        <dbReference type="Proteomes" id="UP000004508"/>
    </source>
</evidence>
<comment type="caution">
    <text evidence="6">The sequence shown here is derived from an EMBL/GenBank/DDBJ whole genome shotgun (WGS) entry which is preliminary data.</text>
</comment>
<keyword evidence="7" id="KW-1185">Reference proteome</keyword>
<evidence type="ECO:0000256" key="1">
    <source>
        <dbReference type="ARBA" id="ARBA00004141"/>
    </source>
</evidence>
<evidence type="ECO:0000256" key="4">
    <source>
        <dbReference type="ARBA" id="ARBA00023136"/>
    </source>
</evidence>
<feature type="transmembrane region" description="Helical" evidence="5">
    <location>
        <begin position="61"/>
        <end position="82"/>
    </location>
</feature>
<keyword evidence="3 5" id="KW-1133">Transmembrane helix</keyword>
<reference evidence="6 7" key="1">
    <citation type="journal article" date="2011" name="Stand. Genomic Sci.">
        <title>Non-contiguous finished genome sequence and contextual data of the filamentous soil bacterium Ktedonobacter racemifer type strain (SOSP1-21).</title>
        <authorList>
            <person name="Chang Y.J."/>
            <person name="Land M."/>
            <person name="Hauser L."/>
            <person name="Chertkov O."/>
            <person name="Del Rio T.G."/>
            <person name="Nolan M."/>
            <person name="Copeland A."/>
            <person name="Tice H."/>
            <person name="Cheng J.F."/>
            <person name="Lucas S."/>
            <person name="Han C."/>
            <person name="Goodwin L."/>
            <person name="Pitluck S."/>
            <person name="Ivanova N."/>
            <person name="Ovchinikova G."/>
            <person name="Pati A."/>
            <person name="Chen A."/>
            <person name="Palaniappan K."/>
            <person name="Mavromatis K."/>
            <person name="Liolios K."/>
            <person name="Brettin T."/>
            <person name="Fiebig A."/>
            <person name="Rohde M."/>
            <person name="Abt B."/>
            <person name="Goker M."/>
            <person name="Detter J.C."/>
            <person name="Woyke T."/>
            <person name="Bristow J."/>
            <person name="Eisen J.A."/>
            <person name="Markowitz V."/>
            <person name="Hugenholtz P."/>
            <person name="Kyrpides N.C."/>
            <person name="Klenk H.P."/>
            <person name="Lapidus A."/>
        </authorList>
    </citation>
    <scope>NUCLEOTIDE SEQUENCE [LARGE SCALE GENOMIC DNA]</scope>
    <source>
        <strain evidence="7">DSM 44963</strain>
    </source>
</reference>
<dbReference type="OrthoDB" id="165139at2"/>
<accession>D6TVJ3</accession>
<dbReference type="RefSeq" id="WP_007917640.1">
    <property type="nucleotide sequence ID" value="NZ_ADVG01000003.1"/>
</dbReference>
<dbReference type="GO" id="GO:0016020">
    <property type="term" value="C:membrane"/>
    <property type="evidence" value="ECO:0007669"/>
    <property type="project" value="UniProtKB-SubCell"/>
</dbReference>
<evidence type="ECO:0000256" key="5">
    <source>
        <dbReference type="SAM" id="Phobius"/>
    </source>
</evidence>
<evidence type="ECO:0000256" key="2">
    <source>
        <dbReference type="ARBA" id="ARBA00022692"/>
    </source>
</evidence>
<dbReference type="Proteomes" id="UP000004508">
    <property type="component" value="Unassembled WGS sequence"/>
</dbReference>
<dbReference type="STRING" id="485913.Krac_6615"/>
<dbReference type="Pfam" id="PF13564">
    <property type="entry name" value="DoxX_2"/>
    <property type="match status" value="1"/>
</dbReference>
<feature type="transmembrane region" description="Helical" evidence="5">
    <location>
        <begin position="117"/>
        <end position="133"/>
    </location>
</feature>
<gene>
    <name evidence="6" type="ORF">Krac_6615</name>
</gene>
<dbReference type="eggNOG" id="COG4270">
    <property type="taxonomic scope" value="Bacteria"/>
</dbReference>
<dbReference type="InterPro" id="IPR032808">
    <property type="entry name" value="DoxX"/>
</dbReference>
<feature type="transmembrane region" description="Helical" evidence="5">
    <location>
        <begin position="89"/>
        <end position="111"/>
    </location>
</feature>
<sequence length="141" mass="15063">MNAIISQTNSNPLTPRHVIRSSALWTLQILLALLFVFAGSMKLLTPIEVMKAQMTIPLPNWFVYFTGIAECAGALGLILPGLLRIKRALTPLAACGLLIIMIGATTLTILGGDLLPALFPLVVGLLCVTIAAARRSWTQVA</sequence>
<evidence type="ECO:0000256" key="3">
    <source>
        <dbReference type="ARBA" id="ARBA00022989"/>
    </source>
</evidence>
<comment type="subcellular location">
    <subcellularLocation>
        <location evidence="1">Membrane</location>
        <topology evidence="1">Multi-pass membrane protein</topology>
    </subcellularLocation>
</comment>
<protein>
    <submittedName>
        <fullName evidence="6">DoxX family protein</fullName>
    </submittedName>
</protein>
<dbReference type="EMBL" id="ADVG01000003">
    <property type="protein sequence ID" value="EFH85396.1"/>
    <property type="molecule type" value="Genomic_DNA"/>
</dbReference>
<dbReference type="InParanoid" id="D6TVJ3"/>
<feature type="transmembrane region" description="Helical" evidence="5">
    <location>
        <begin position="23"/>
        <end position="41"/>
    </location>
</feature>
<name>D6TVJ3_KTERA</name>
<proteinExistence type="predicted"/>
<keyword evidence="2 5" id="KW-0812">Transmembrane</keyword>